<sequence>MGTSIRNRIERRIPYPLVFQGVIALVLILTPISGSTMPNAGNRDYWMMCLLIGMHLLTTLTIPARRMPRWGQLFYLTLQVGSSALAQALFPAPLFDYVYLVIVLQTLVLFPPWLVLSFALGVWAIWSGGVMMATASVLEWVQSNLALAFPATCAIIAAIIYLRQHRRSEQAQQMLQQMQQRYDSLSTALREMQQMVALEERRRLAQMLTNEVQAALARTEQTIATALGQAQNNLTWLQSTITQTRDSAGAAVDRLRSAITMLRKNEDADQPLTAPILALNIASPFDELVIASQPYRILSWVLPIIFIALSLLVTLTQHALTPDLLFALLLLDSLLLLAYIYTQRARHPLLLQIGLTGQTLAVMALAIMTQALPILLGLLLVLWQIALRLPLAQIIIFLAGASAMIGLLLVRTQSLALDANSLLIATVAAVTVAGPLLLARRQLERRHQAELRAALLASEIEQQTAQERAFAVAAERSRLAREFHDDLGSRLMLINLQLQLAEDLINESSDEALAQLQISRDHLRAAWRSVLAVADAELPLDGPSLRGALEDLVAQSRQSMNSVLDLHIRATLEDLSPAAACTIYRSVQEGLTNACKHARPTHINIAVQEEVAQISVTIWNDTQPNTDQPHQPSNSGSYGLLGLRERAEALGGRCEAGPLAEGGFRLRLVLPVEGERHE</sequence>
<feature type="coiled-coil region" evidence="9">
    <location>
        <begin position="168"/>
        <end position="202"/>
    </location>
</feature>
<feature type="domain" description="Signal transduction histidine kinase subgroup 3 dimerisation and phosphoacceptor" evidence="11">
    <location>
        <begin position="475"/>
        <end position="530"/>
    </location>
</feature>
<evidence type="ECO:0000313" key="13">
    <source>
        <dbReference type="Proteomes" id="UP000054010"/>
    </source>
</evidence>
<dbReference type="EC" id="2.7.13.3" evidence="2"/>
<feature type="transmembrane region" description="Helical" evidence="10">
    <location>
        <begin position="391"/>
        <end position="410"/>
    </location>
</feature>
<dbReference type="STRING" id="765420.OSCT_1130"/>
<keyword evidence="8" id="KW-0902">Two-component regulatory system</keyword>
<keyword evidence="6" id="KW-0418">Kinase</keyword>
<keyword evidence="3" id="KW-0597">Phosphoprotein</keyword>
<feature type="transmembrane region" description="Helical" evidence="10">
    <location>
        <begin position="297"/>
        <end position="318"/>
    </location>
</feature>
<evidence type="ECO:0000256" key="7">
    <source>
        <dbReference type="ARBA" id="ARBA00022840"/>
    </source>
</evidence>
<dbReference type="GO" id="GO:0005524">
    <property type="term" value="F:ATP binding"/>
    <property type="evidence" value="ECO:0007669"/>
    <property type="project" value="UniProtKB-KW"/>
</dbReference>
<dbReference type="GO" id="GO:0000155">
    <property type="term" value="F:phosphorelay sensor kinase activity"/>
    <property type="evidence" value="ECO:0007669"/>
    <property type="project" value="InterPro"/>
</dbReference>
<dbReference type="Gene3D" id="3.30.565.10">
    <property type="entry name" value="Histidine kinase-like ATPase, C-terminal domain"/>
    <property type="match status" value="1"/>
</dbReference>
<dbReference type="PANTHER" id="PTHR24421:SF10">
    <property type="entry name" value="NITRATE_NITRITE SENSOR PROTEIN NARQ"/>
    <property type="match status" value="1"/>
</dbReference>
<organism evidence="12 13">
    <name type="scientific">Oscillochloris trichoides DG-6</name>
    <dbReference type="NCBI Taxonomy" id="765420"/>
    <lineage>
        <taxon>Bacteria</taxon>
        <taxon>Bacillati</taxon>
        <taxon>Chloroflexota</taxon>
        <taxon>Chloroflexia</taxon>
        <taxon>Chloroflexales</taxon>
        <taxon>Chloroflexineae</taxon>
        <taxon>Oscillochloridaceae</taxon>
        <taxon>Oscillochloris</taxon>
    </lineage>
</organism>
<evidence type="ECO:0000256" key="1">
    <source>
        <dbReference type="ARBA" id="ARBA00000085"/>
    </source>
</evidence>
<dbReference type="GO" id="GO:0016020">
    <property type="term" value="C:membrane"/>
    <property type="evidence" value="ECO:0007669"/>
    <property type="project" value="InterPro"/>
</dbReference>
<keyword evidence="4" id="KW-0808">Transferase</keyword>
<dbReference type="EMBL" id="ADVR01000030">
    <property type="protein sequence ID" value="EFO81027.1"/>
    <property type="molecule type" value="Genomic_DNA"/>
</dbReference>
<keyword evidence="7" id="KW-0067">ATP-binding</keyword>
<dbReference type="PANTHER" id="PTHR24421">
    <property type="entry name" value="NITRATE/NITRITE SENSOR PROTEIN NARX-RELATED"/>
    <property type="match status" value="1"/>
</dbReference>
<comment type="caution">
    <text evidence="12">The sequence shown here is derived from an EMBL/GenBank/DDBJ whole genome shotgun (WGS) entry which is preliminary data.</text>
</comment>
<protein>
    <recommendedName>
        <fullName evidence="2">histidine kinase</fullName>
        <ecNumber evidence="2">2.7.13.3</ecNumber>
    </recommendedName>
</protein>
<dbReference type="eggNOG" id="COG4585">
    <property type="taxonomic scope" value="Bacteria"/>
</dbReference>
<dbReference type="Proteomes" id="UP000054010">
    <property type="component" value="Unassembled WGS sequence"/>
</dbReference>
<evidence type="ECO:0000256" key="6">
    <source>
        <dbReference type="ARBA" id="ARBA00022777"/>
    </source>
</evidence>
<evidence type="ECO:0000313" key="12">
    <source>
        <dbReference type="EMBL" id="EFO81027.1"/>
    </source>
</evidence>
<gene>
    <name evidence="12" type="ORF">OSCT_1130</name>
</gene>
<evidence type="ECO:0000256" key="3">
    <source>
        <dbReference type="ARBA" id="ARBA00022553"/>
    </source>
</evidence>
<evidence type="ECO:0000256" key="4">
    <source>
        <dbReference type="ARBA" id="ARBA00022679"/>
    </source>
</evidence>
<keyword evidence="10" id="KW-1133">Transmembrane helix</keyword>
<evidence type="ECO:0000256" key="2">
    <source>
        <dbReference type="ARBA" id="ARBA00012438"/>
    </source>
</evidence>
<keyword evidence="10" id="KW-0812">Transmembrane</keyword>
<dbReference type="InterPro" id="IPR011712">
    <property type="entry name" value="Sig_transdc_His_kin_sub3_dim/P"/>
</dbReference>
<dbReference type="AlphaFoldDB" id="E1ICS9"/>
<keyword evidence="9" id="KW-0175">Coiled coil</keyword>
<dbReference type="HOGENOM" id="CLU_405347_0_0_0"/>
<evidence type="ECO:0000256" key="5">
    <source>
        <dbReference type="ARBA" id="ARBA00022741"/>
    </source>
</evidence>
<proteinExistence type="predicted"/>
<accession>E1ICS9</accession>
<evidence type="ECO:0000259" key="11">
    <source>
        <dbReference type="Pfam" id="PF07730"/>
    </source>
</evidence>
<feature type="transmembrane region" description="Helical" evidence="10">
    <location>
        <begin position="12"/>
        <end position="33"/>
    </location>
</feature>
<feature type="transmembrane region" description="Helical" evidence="10">
    <location>
        <begin position="45"/>
        <end position="64"/>
    </location>
</feature>
<name>E1ICS9_9CHLR</name>
<feature type="transmembrane region" description="Helical" evidence="10">
    <location>
        <begin position="422"/>
        <end position="439"/>
    </location>
</feature>
<dbReference type="Gene3D" id="1.20.5.1930">
    <property type="match status" value="1"/>
</dbReference>
<feature type="transmembrane region" description="Helical" evidence="10">
    <location>
        <begin position="144"/>
        <end position="162"/>
    </location>
</feature>
<keyword evidence="5" id="KW-0547">Nucleotide-binding</keyword>
<dbReference type="SUPFAM" id="SSF55874">
    <property type="entry name" value="ATPase domain of HSP90 chaperone/DNA topoisomerase II/histidine kinase"/>
    <property type="match status" value="1"/>
</dbReference>
<keyword evidence="10" id="KW-0472">Membrane</keyword>
<reference evidence="12 13" key="1">
    <citation type="journal article" date="2011" name="J. Bacteriol.">
        <title>Draft genome sequence of the anoxygenic filamentous phototrophic bacterium Oscillochloris trichoides subsp. DG-6.</title>
        <authorList>
            <person name="Kuznetsov B.B."/>
            <person name="Ivanovsky R.N."/>
            <person name="Keppen O.I."/>
            <person name="Sukhacheva M.V."/>
            <person name="Bumazhkin B.K."/>
            <person name="Patutina E.O."/>
            <person name="Beletsky A.V."/>
            <person name="Mardanov A.V."/>
            <person name="Baslerov R.V."/>
            <person name="Panteleeva A.N."/>
            <person name="Kolganova T.V."/>
            <person name="Ravin N.V."/>
            <person name="Skryabin K.G."/>
        </authorList>
    </citation>
    <scope>NUCLEOTIDE SEQUENCE [LARGE SCALE GENOMIC DNA]</scope>
    <source>
        <strain evidence="12 13">DG-6</strain>
    </source>
</reference>
<keyword evidence="13" id="KW-1185">Reference proteome</keyword>
<evidence type="ECO:0000256" key="8">
    <source>
        <dbReference type="ARBA" id="ARBA00023012"/>
    </source>
</evidence>
<comment type="catalytic activity">
    <reaction evidence="1">
        <text>ATP + protein L-histidine = ADP + protein N-phospho-L-histidine.</text>
        <dbReference type="EC" id="2.7.13.3"/>
    </reaction>
</comment>
<evidence type="ECO:0000256" key="10">
    <source>
        <dbReference type="SAM" id="Phobius"/>
    </source>
</evidence>
<dbReference type="InterPro" id="IPR050482">
    <property type="entry name" value="Sensor_HK_TwoCompSys"/>
</dbReference>
<dbReference type="Pfam" id="PF07730">
    <property type="entry name" value="HisKA_3"/>
    <property type="match status" value="1"/>
</dbReference>
<feature type="transmembrane region" description="Helical" evidence="10">
    <location>
        <begin position="324"/>
        <end position="341"/>
    </location>
</feature>
<evidence type="ECO:0000256" key="9">
    <source>
        <dbReference type="SAM" id="Coils"/>
    </source>
</evidence>
<dbReference type="GO" id="GO:0046983">
    <property type="term" value="F:protein dimerization activity"/>
    <property type="evidence" value="ECO:0007669"/>
    <property type="project" value="InterPro"/>
</dbReference>
<dbReference type="InterPro" id="IPR036890">
    <property type="entry name" value="HATPase_C_sf"/>
</dbReference>
<dbReference type="CDD" id="cd16917">
    <property type="entry name" value="HATPase_UhpB-NarQ-NarX-like"/>
    <property type="match status" value="1"/>
</dbReference>
<feature type="transmembrane region" description="Helical" evidence="10">
    <location>
        <begin position="362"/>
        <end position="385"/>
    </location>
</feature>
<feature type="transmembrane region" description="Helical" evidence="10">
    <location>
        <begin position="97"/>
        <end position="115"/>
    </location>
</feature>